<reference evidence="2" key="1">
    <citation type="journal article" date="2020" name="Stud. Mycol.">
        <title>101 Dothideomycetes genomes: a test case for predicting lifestyles and emergence of pathogens.</title>
        <authorList>
            <person name="Haridas S."/>
            <person name="Albert R."/>
            <person name="Binder M."/>
            <person name="Bloem J."/>
            <person name="Labutti K."/>
            <person name="Salamov A."/>
            <person name="Andreopoulos B."/>
            <person name="Baker S."/>
            <person name="Barry K."/>
            <person name="Bills G."/>
            <person name="Bluhm B."/>
            <person name="Cannon C."/>
            <person name="Castanera R."/>
            <person name="Culley D."/>
            <person name="Daum C."/>
            <person name="Ezra D."/>
            <person name="Gonzalez J."/>
            <person name="Henrissat B."/>
            <person name="Kuo A."/>
            <person name="Liang C."/>
            <person name="Lipzen A."/>
            <person name="Lutzoni F."/>
            <person name="Magnuson J."/>
            <person name="Mondo S."/>
            <person name="Nolan M."/>
            <person name="Ohm R."/>
            <person name="Pangilinan J."/>
            <person name="Park H.-J."/>
            <person name="Ramirez L."/>
            <person name="Alfaro M."/>
            <person name="Sun H."/>
            <person name="Tritt A."/>
            <person name="Yoshinaga Y."/>
            <person name="Zwiers L.-H."/>
            <person name="Turgeon B."/>
            <person name="Goodwin S."/>
            <person name="Spatafora J."/>
            <person name="Crous P."/>
            <person name="Grigoriev I."/>
        </authorList>
    </citation>
    <scope>NUCLEOTIDE SEQUENCE</scope>
    <source>
        <strain evidence="2">CBS 207.26</strain>
    </source>
</reference>
<organism evidence="2 3">
    <name type="scientific">Zopfia rhizophila CBS 207.26</name>
    <dbReference type="NCBI Taxonomy" id="1314779"/>
    <lineage>
        <taxon>Eukaryota</taxon>
        <taxon>Fungi</taxon>
        <taxon>Dikarya</taxon>
        <taxon>Ascomycota</taxon>
        <taxon>Pezizomycotina</taxon>
        <taxon>Dothideomycetes</taxon>
        <taxon>Dothideomycetes incertae sedis</taxon>
        <taxon>Zopfiaceae</taxon>
        <taxon>Zopfia</taxon>
    </lineage>
</organism>
<evidence type="ECO:0000313" key="2">
    <source>
        <dbReference type="EMBL" id="KAF2189907.1"/>
    </source>
</evidence>
<dbReference type="Proteomes" id="UP000800200">
    <property type="component" value="Unassembled WGS sequence"/>
</dbReference>
<feature type="compositionally biased region" description="Basic and acidic residues" evidence="1">
    <location>
        <begin position="19"/>
        <end position="32"/>
    </location>
</feature>
<dbReference type="EMBL" id="ML994620">
    <property type="protein sequence ID" value="KAF2189907.1"/>
    <property type="molecule type" value="Genomic_DNA"/>
</dbReference>
<keyword evidence="3" id="KW-1185">Reference proteome</keyword>
<feature type="region of interest" description="Disordered" evidence="1">
    <location>
        <begin position="1"/>
        <end position="32"/>
    </location>
</feature>
<name>A0A6A6ED25_9PEZI</name>
<evidence type="ECO:0000256" key="1">
    <source>
        <dbReference type="SAM" id="MobiDB-lite"/>
    </source>
</evidence>
<gene>
    <name evidence="2" type="ORF">K469DRAFT_50046</name>
</gene>
<dbReference type="AlphaFoldDB" id="A0A6A6ED25"/>
<accession>A0A6A6ED25</accession>
<evidence type="ECO:0000313" key="3">
    <source>
        <dbReference type="Proteomes" id="UP000800200"/>
    </source>
</evidence>
<proteinExistence type="predicted"/>
<protein>
    <submittedName>
        <fullName evidence="2">Uncharacterized protein</fullName>
    </submittedName>
</protein>
<sequence length="82" mass="9247">MVNASRGRHNANTQAANPEHCKTDGDCGRKNTESLGRVMMMVMDKDEKKDSELGLTRLDQWSELAELPVHDDRFDAERSQTA</sequence>